<keyword evidence="2 10" id="KW-0813">Transport</keyword>
<evidence type="ECO:0000256" key="2">
    <source>
        <dbReference type="ARBA" id="ARBA00022448"/>
    </source>
</evidence>
<dbReference type="GO" id="GO:0044718">
    <property type="term" value="P:siderophore transmembrane transport"/>
    <property type="evidence" value="ECO:0007669"/>
    <property type="project" value="TreeGrafter"/>
</dbReference>
<dbReference type="InterPro" id="IPR000531">
    <property type="entry name" value="Beta-barrel_TonB"/>
</dbReference>
<dbReference type="Gene3D" id="2.170.130.10">
    <property type="entry name" value="TonB-dependent receptor, plug domain"/>
    <property type="match status" value="1"/>
</dbReference>
<evidence type="ECO:0000256" key="10">
    <source>
        <dbReference type="PROSITE-ProRule" id="PRU01360"/>
    </source>
</evidence>
<dbReference type="InterPro" id="IPR037066">
    <property type="entry name" value="Plug_dom_sf"/>
</dbReference>
<dbReference type="InterPro" id="IPR008969">
    <property type="entry name" value="CarboxyPept-like_regulatory"/>
</dbReference>
<proteinExistence type="inferred from homology"/>
<gene>
    <name evidence="14" type="ORF">T229_03935</name>
</gene>
<dbReference type="Proteomes" id="UP000018872">
    <property type="component" value="Unassembled WGS sequence"/>
</dbReference>
<keyword evidence="5" id="KW-0732">Signal</keyword>
<evidence type="ECO:0000256" key="4">
    <source>
        <dbReference type="ARBA" id="ARBA00022692"/>
    </source>
</evidence>
<evidence type="ECO:0000256" key="6">
    <source>
        <dbReference type="ARBA" id="ARBA00023077"/>
    </source>
</evidence>
<protein>
    <submittedName>
        <fullName evidence="14">Membrane protein</fullName>
    </submittedName>
</protein>
<evidence type="ECO:0000256" key="8">
    <source>
        <dbReference type="ARBA" id="ARBA00023170"/>
    </source>
</evidence>
<evidence type="ECO:0000256" key="5">
    <source>
        <dbReference type="ARBA" id="ARBA00022729"/>
    </source>
</evidence>
<dbReference type="Pfam" id="PF07715">
    <property type="entry name" value="Plug"/>
    <property type="match status" value="1"/>
</dbReference>
<dbReference type="PROSITE" id="PS52016">
    <property type="entry name" value="TONB_DEPENDENT_REC_3"/>
    <property type="match status" value="1"/>
</dbReference>
<accession>W2CDN3</accession>
<dbReference type="Gene3D" id="2.60.40.1120">
    <property type="entry name" value="Carboxypeptidase-like, regulatory domain"/>
    <property type="match status" value="1"/>
</dbReference>
<comment type="caution">
    <text evidence="14">The sequence shown here is derived from an EMBL/GenBank/DDBJ whole genome shotgun (WGS) entry which is preliminary data.</text>
</comment>
<evidence type="ECO:0000256" key="3">
    <source>
        <dbReference type="ARBA" id="ARBA00022452"/>
    </source>
</evidence>
<dbReference type="InterPro" id="IPR036942">
    <property type="entry name" value="Beta-barrel_TonB_sf"/>
</dbReference>
<dbReference type="SUPFAM" id="SSF56935">
    <property type="entry name" value="Porins"/>
    <property type="match status" value="1"/>
</dbReference>
<comment type="similarity">
    <text evidence="10 11">Belongs to the TonB-dependent receptor family.</text>
</comment>
<keyword evidence="9 10" id="KW-0998">Cell outer membrane</keyword>
<dbReference type="InterPro" id="IPR023996">
    <property type="entry name" value="TonB-dep_OMP_SusC/RagA"/>
</dbReference>
<sequence>MKRITMILLYLLIGIGWTVAQTVKVSGTVISDEDGQPIIGAAVTVRGAANAGTVTDLDGRYTLNVPASAKTLIISYVGMRSEEIPISDKHVTTVLRANLALDEVVVTALGISREKKALGYAVTEVGGDEMLKSRGGVSNPINALQGKVAGLQIAGGAGSMGGSSKILIRGTSSISGNNQPLFVIDGVPIEGQGFNDAGSAGRDQYSTARGGGGYDYGNLIQDINPDDIASISVLKGPNASALYGSRATNGVVMITTKKGAKNEGYGITFNTAVGFEVVNKLPKLQKLYGGGGEDKFTEVMINGQKYLYPDYATDESWGPKLDNQQVLSWADLARWEIGGQVGNPKTSAWKTPDNDVETFFKTGVSFTNNVAISQATDRSSIRVSYTNSELSGYMPNSSLRKNVFNVSASTTSANKKLEVMTNVTYFNSAARGRSQTGYDNNNVMEKFIQWGHRQLDMKELEALYKSPIDGSQITWNRSDWNDPRPNYANNPYWSRYENYQNDTRNRVYGNVGFVYHILPSLKFQYKANLDFFADKQFERNAVYSQEQSQYKETARQQYELNNEFMLLYNQTVSDLTVNANLGANLMKRHYEMTYGRTVGGLAIADFYNMSNSVSPATAENYQLKKAINSVFASATLGWRSMLYLDASLRNDWSSTLPVGNNSYMYPSVTGSFVFSELLKNKLTWLNFGKLRLGYAQVGNDTDPYQVINTMTQYTHVDPSTPGYVVSNTLKNENLKPESTNSFEAGLELSLFDNRVSLEATVYASQTKDQIVPLSVSGTTGYTFRVVNGGVIENKGMELMVKVLPIRSRTFTWETALTLASNKNKVKEMVVDYYRIATAPFKVEIGAMKGEAYGVIMGTDYKYDKNGNKLIDAEGRYMYTDGNVNLGSIFPDFTGGWSNTFRLGNIDLSVLLDFSKGGHYFSTSYLWGMYSGMLEESAANGIRENGIVLEGVHEDGTPNTTKISAKQYGNDHNSGPAVQNVLRSDYVKLREINIGYTIPLKKKDAFFKAVRVSAYGRNLAVWGPDTKHFDPEMIVTGSGNIQGIEGGALPSVANFGFNVNLKF</sequence>
<dbReference type="PANTHER" id="PTHR30069:SF29">
    <property type="entry name" value="HEMOGLOBIN AND HEMOGLOBIN-HAPTOGLOBIN-BINDING PROTEIN 1-RELATED"/>
    <property type="match status" value="1"/>
</dbReference>
<feature type="domain" description="TonB-dependent receptor plug" evidence="13">
    <location>
        <begin position="117"/>
        <end position="251"/>
    </location>
</feature>
<dbReference type="AlphaFoldDB" id="W2CDN3"/>
<evidence type="ECO:0000256" key="7">
    <source>
        <dbReference type="ARBA" id="ARBA00023136"/>
    </source>
</evidence>
<dbReference type="InterPro" id="IPR023997">
    <property type="entry name" value="TonB-dep_OMP_SusC/RagA_CS"/>
</dbReference>
<evidence type="ECO:0000313" key="15">
    <source>
        <dbReference type="Proteomes" id="UP000018872"/>
    </source>
</evidence>
<dbReference type="EMBL" id="AYYC01000528">
    <property type="protein sequence ID" value="ETK05364.1"/>
    <property type="molecule type" value="Genomic_DNA"/>
</dbReference>
<dbReference type="Pfam" id="PF00593">
    <property type="entry name" value="TonB_dep_Rec_b-barrel"/>
    <property type="match status" value="1"/>
</dbReference>
<dbReference type="NCBIfam" id="TIGR04057">
    <property type="entry name" value="SusC_RagA_signa"/>
    <property type="match status" value="1"/>
</dbReference>
<dbReference type="InterPro" id="IPR039426">
    <property type="entry name" value="TonB-dep_rcpt-like"/>
</dbReference>
<evidence type="ECO:0000313" key="14">
    <source>
        <dbReference type="EMBL" id="ETK05364.1"/>
    </source>
</evidence>
<dbReference type="PANTHER" id="PTHR30069">
    <property type="entry name" value="TONB-DEPENDENT OUTER MEMBRANE RECEPTOR"/>
    <property type="match status" value="1"/>
</dbReference>
<feature type="domain" description="TonB-dependent receptor-like beta-barrel" evidence="12">
    <location>
        <begin position="472"/>
        <end position="853"/>
    </location>
</feature>
<name>W2CDN3_9BACT</name>
<keyword evidence="7 10" id="KW-0472">Membrane</keyword>
<keyword evidence="6 11" id="KW-0798">TonB box</keyword>
<dbReference type="PATRIC" id="fig|1410950.3.peg.394"/>
<reference evidence="14 15" key="1">
    <citation type="submission" date="2013-11" db="EMBL/GenBank/DDBJ databases">
        <title>Single cell genomics of uncultured Tannerella BU063 (oral taxon 286).</title>
        <authorList>
            <person name="Beall C.J."/>
            <person name="Campbell A.G."/>
            <person name="Griffen A.L."/>
            <person name="Podar M."/>
            <person name="Leys E.J."/>
        </authorList>
    </citation>
    <scope>NUCLEOTIDE SEQUENCE [LARGE SCALE GENOMIC DNA]</scope>
    <source>
        <strain evidence="14">Cell 5</strain>
    </source>
</reference>
<keyword evidence="3 10" id="KW-1134">Transmembrane beta strand</keyword>
<dbReference type="NCBIfam" id="TIGR04056">
    <property type="entry name" value="OMP_RagA_SusC"/>
    <property type="match status" value="1"/>
</dbReference>
<evidence type="ECO:0000259" key="13">
    <source>
        <dbReference type="Pfam" id="PF07715"/>
    </source>
</evidence>
<evidence type="ECO:0000256" key="1">
    <source>
        <dbReference type="ARBA" id="ARBA00004571"/>
    </source>
</evidence>
<evidence type="ECO:0000256" key="11">
    <source>
        <dbReference type="RuleBase" id="RU003357"/>
    </source>
</evidence>
<dbReference type="Pfam" id="PF13715">
    <property type="entry name" value="CarbopepD_reg_2"/>
    <property type="match status" value="1"/>
</dbReference>
<dbReference type="InterPro" id="IPR012910">
    <property type="entry name" value="Plug_dom"/>
</dbReference>
<keyword evidence="8" id="KW-0675">Receptor</keyword>
<dbReference type="SUPFAM" id="SSF49464">
    <property type="entry name" value="Carboxypeptidase regulatory domain-like"/>
    <property type="match status" value="1"/>
</dbReference>
<dbReference type="Gene3D" id="2.40.170.20">
    <property type="entry name" value="TonB-dependent receptor, beta-barrel domain"/>
    <property type="match status" value="1"/>
</dbReference>
<evidence type="ECO:0000259" key="12">
    <source>
        <dbReference type="Pfam" id="PF00593"/>
    </source>
</evidence>
<keyword evidence="4 10" id="KW-0812">Transmembrane</keyword>
<evidence type="ECO:0000256" key="9">
    <source>
        <dbReference type="ARBA" id="ARBA00023237"/>
    </source>
</evidence>
<dbReference type="GO" id="GO:0009279">
    <property type="term" value="C:cell outer membrane"/>
    <property type="evidence" value="ECO:0007669"/>
    <property type="project" value="UniProtKB-SubCell"/>
</dbReference>
<dbReference type="GO" id="GO:0015344">
    <property type="term" value="F:siderophore uptake transmembrane transporter activity"/>
    <property type="evidence" value="ECO:0007669"/>
    <property type="project" value="TreeGrafter"/>
</dbReference>
<comment type="subcellular location">
    <subcellularLocation>
        <location evidence="1 10">Cell outer membrane</location>
        <topology evidence="1 10">Multi-pass membrane protein</topology>
    </subcellularLocation>
</comment>
<organism evidence="14 15">
    <name type="scientific">Tannerella sp. oral taxon BU063 isolate Cell 5</name>
    <dbReference type="NCBI Taxonomy" id="1410950"/>
    <lineage>
        <taxon>Bacteria</taxon>
        <taxon>Pseudomonadati</taxon>
        <taxon>Bacteroidota</taxon>
        <taxon>Bacteroidia</taxon>
        <taxon>Bacteroidales</taxon>
        <taxon>Tannerellaceae</taxon>
        <taxon>Tannerella</taxon>
    </lineage>
</organism>